<dbReference type="Proteomes" id="UP001589667">
    <property type="component" value="Unassembled WGS sequence"/>
</dbReference>
<proteinExistence type="inferred from homology"/>
<comment type="function">
    <text evidence="1">Involved in the modulation of the specificity of the ClpAP-mediated ATP-dependent protein degradation.</text>
</comment>
<comment type="subunit">
    <text evidence="1">Binds to the N-terminal domain of the chaperone ClpA.</text>
</comment>
<keyword evidence="3" id="KW-0645">Protease</keyword>
<dbReference type="Pfam" id="PF02617">
    <property type="entry name" value="ClpS"/>
    <property type="match status" value="1"/>
</dbReference>
<evidence type="ECO:0000259" key="2">
    <source>
        <dbReference type="Pfam" id="PF02617"/>
    </source>
</evidence>
<dbReference type="InterPro" id="IPR022935">
    <property type="entry name" value="ClpS"/>
</dbReference>
<sequence length="96" mass="10793">MTATLEELDLDLAAQGAAEVPWRAIVWDDPINLMSYVSYVFRSYFGYPRDEAERLMLLVHNEGRAVVASGHREAMERHVQAMHGYGLQATVVRGEG</sequence>
<protein>
    <recommendedName>
        <fullName evidence="1">ATP-dependent Clp protease adapter protein ClpS</fullName>
    </recommendedName>
</protein>
<dbReference type="GO" id="GO:0008233">
    <property type="term" value="F:peptidase activity"/>
    <property type="evidence" value="ECO:0007669"/>
    <property type="project" value="UniProtKB-KW"/>
</dbReference>
<reference evidence="3 4" key="1">
    <citation type="submission" date="2024-09" db="EMBL/GenBank/DDBJ databases">
        <authorList>
            <person name="Sun Q."/>
            <person name="Mori K."/>
        </authorList>
    </citation>
    <scope>NUCLEOTIDE SEQUENCE [LARGE SCALE GENOMIC DNA]</scope>
    <source>
        <strain evidence="3 4">JCM 14321</strain>
    </source>
</reference>
<dbReference type="EMBL" id="JBHMBL010000001">
    <property type="protein sequence ID" value="MFB9640923.1"/>
    <property type="molecule type" value="Genomic_DNA"/>
</dbReference>
<dbReference type="InterPro" id="IPR003769">
    <property type="entry name" value="ClpS_core"/>
</dbReference>
<name>A0ABV5SKS5_9MICO</name>
<dbReference type="HAMAP" id="MF_00302">
    <property type="entry name" value="ClpS"/>
    <property type="match status" value="1"/>
</dbReference>
<dbReference type="InterPro" id="IPR014719">
    <property type="entry name" value="Ribosomal_bL12_C/ClpS-like"/>
</dbReference>
<dbReference type="Gene3D" id="3.30.1390.10">
    <property type="match status" value="1"/>
</dbReference>
<gene>
    <name evidence="1 3" type="primary">clpS</name>
    <name evidence="3" type="ORF">ACFFQV_01355</name>
</gene>
<evidence type="ECO:0000313" key="4">
    <source>
        <dbReference type="Proteomes" id="UP001589667"/>
    </source>
</evidence>
<feature type="domain" description="Adaptor protein ClpS core" evidence="2">
    <location>
        <begin position="21"/>
        <end position="89"/>
    </location>
</feature>
<organism evidence="3 4">
    <name type="scientific">Agromyces lapidis</name>
    <dbReference type="NCBI Taxonomy" id="279574"/>
    <lineage>
        <taxon>Bacteria</taxon>
        <taxon>Bacillati</taxon>
        <taxon>Actinomycetota</taxon>
        <taxon>Actinomycetes</taxon>
        <taxon>Micrococcales</taxon>
        <taxon>Microbacteriaceae</taxon>
        <taxon>Agromyces</taxon>
    </lineage>
</organism>
<dbReference type="SUPFAM" id="SSF54736">
    <property type="entry name" value="ClpS-like"/>
    <property type="match status" value="1"/>
</dbReference>
<dbReference type="RefSeq" id="WP_246192179.1">
    <property type="nucleotide sequence ID" value="NZ_BAAANI010000008.1"/>
</dbReference>
<accession>A0ABV5SKS5</accession>
<dbReference type="NCBIfam" id="NF000668">
    <property type="entry name" value="PRK00033.1-1"/>
    <property type="match status" value="1"/>
</dbReference>
<dbReference type="GO" id="GO:0006508">
    <property type="term" value="P:proteolysis"/>
    <property type="evidence" value="ECO:0007669"/>
    <property type="project" value="UniProtKB-KW"/>
</dbReference>
<evidence type="ECO:0000313" key="3">
    <source>
        <dbReference type="EMBL" id="MFB9640923.1"/>
    </source>
</evidence>
<comment type="caution">
    <text evidence="3">The sequence shown here is derived from an EMBL/GenBank/DDBJ whole genome shotgun (WGS) entry which is preliminary data.</text>
</comment>
<keyword evidence="3" id="KW-0378">Hydrolase</keyword>
<keyword evidence="4" id="KW-1185">Reference proteome</keyword>
<comment type="similarity">
    <text evidence="1">Belongs to the ClpS family.</text>
</comment>
<evidence type="ECO:0000256" key="1">
    <source>
        <dbReference type="HAMAP-Rule" id="MF_00302"/>
    </source>
</evidence>